<dbReference type="InterPro" id="IPR003834">
    <property type="entry name" value="Cyt_c_assmbl_TM_dom"/>
</dbReference>
<feature type="transmembrane region" description="Helical" evidence="7">
    <location>
        <begin position="39"/>
        <end position="63"/>
    </location>
</feature>
<accession>A0A317CNV8</accession>
<dbReference type="OrthoDB" id="9811352at2"/>
<feature type="domain" description="Cytochrome C biogenesis protein transmembrane" evidence="8">
    <location>
        <begin position="7"/>
        <end position="210"/>
    </location>
</feature>
<comment type="subcellular location">
    <subcellularLocation>
        <location evidence="1">Membrane</location>
        <topology evidence="1">Multi-pass membrane protein</topology>
    </subcellularLocation>
</comment>
<reference evidence="9 10" key="1">
    <citation type="submission" date="2018-05" db="EMBL/GenBank/DDBJ databases">
        <title>Leucothrix arctica sp. nov., isolated from Arctic seawater.</title>
        <authorList>
            <person name="Choi A."/>
            <person name="Baek K."/>
        </authorList>
    </citation>
    <scope>NUCLEOTIDE SEQUENCE [LARGE SCALE GENOMIC DNA]</scope>
    <source>
        <strain evidence="9 10">JCM 18388</strain>
    </source>
</reference>
<keyword evidence="3 7" id="KW-0812">Transmembrane</keyword>
<dbReference type="GO" id="GO:0016020">
    <property type="term" value="C:membrane"/>
    <property type="evidence" value="ECO:0007669"/>
    <property type="project" value="UniProtKB-SubCell"/>
</dbReference>
<dbReference type="Proteomes" id="UP000245539">
    <property type="component" value="Unassembled WGS sequence"/>
</dbReference>
<keyword evidence="5 7" id="KW-1133">Transmembrane helix</keyword>
<evidence type="ECO:0000256" key="5">
    <source>
        <dbReference type="ARBA" id="ARBA00022989"/>
    </source>
</evidence>
<evidence type="ECO:0000256" key="7">
    <source>
        <dbReference type="SAM" id="Phobius"/>
    </source>
</evidence>
<comment type="similarity">
    <text evidence="2">Belongs to the DsbD family.</text>
</comment>
<feature type="transmembrane region" description="Helical" evidence="7">
    <location>
        <begin position="197"/>
        <end position="218"/>
    </location>
</feature>
<dbReference type="RefSeq" id="WP_109836564.1">
    <property type="nucleotide sequence ID" value="NZ_QGKM01000008.1"/>
</dbReference>
<evidence type="ECO:0000256" key="6">
    <source>
        <dbReference type="ARBA" id="ARBA00023136"/>
    </source>
</evidence>
<name>A0A317CNV8_9GAMM</name>
<evidence type="ECO:0000256" key="4">
    <source>
        <dbReference type="ARBA" id="ARBA00022748"/>
    </source>
</evidence>
<gene>
    <name evidence="9" type="ORF">DKW60_04985</name>
</gene>
<dbReference type="InterPro" id="IPR051790">
    <property type="entry name" value="Cytochrome_c-biogenesis_DsbD"/>
</dbReference>
<dbReference type="EMBL" id="QGKM01000008">
    <property type="protein sequence ID" value="PWQ99831.1"/>
    <property type="molecule type" value="Genomic_DNA"/>
</dbReference>
<evidence type="ECO:0000259" key="8">
    <source>
        <dbReference type="Pfam" id="PF02683"/>
    </source>
</evidence>
<comment type="caution">
    <text evidence="9">The sequence shown here is derived from an EMBL/GenBank/DDBJ whole genome shotgun (WGS) entry which is preliminary data.</text>
</comment>
<evidence type="ECO:0000313" key="9">
    <source>
        <dbReference type="EMBL" id="PWQ99831.1"/>
    </source>
</evidence>
<organism evidence="9 10">
    <name type="scientific">Leucothrix pacifica</name>
    <dbReference type="NCBI Taxonomy" id="1247513"/>
    <lineage>
        <taxon>Bacteria</taxon>
        <taxon>Pseudomonadati</taxon>
        <taxon>Pseudomonadota</taxon>
        <taxon>Gammaproteobacteria</taxon>
        <taxon>Thiotrichales</taxon>
        <taxon>Thiotrichaceae</taxon>
        <taxon>Leucothrix</taxon>
    </lineage>
</organism>
<evidence type="ECO:0000256" key="1">
    <source>
        <dbReference type="ARBA" id="ARBA00004141"/>
    </source>
</evidence>
<proteinExistence type="inferred from homology"/>
<keyword evidence="10" id="KW-1185">Reference proteome</keyword>
<feature type="transmembrane region" description="Helical" evidence="7">
    <location>
        <begin position="6"/>
        <end position="27"/>
    </location>
</feature>
<feature type="transmembrane region" description="Helical" evidence="7">
    <location>
        <begin position="121"/>
        <end position="146"/>
    </location>
</feature>
<dbReference type="GO" id="GO:0017004">
    <property type="term" value="P:cytochrome complex assembly"/>
    <property type="evidence" value="ECO:0007669"/>
    <property type="project" value="UniProtKB-KW"/>
</dbReference>
<evidence type="ECO:0000256" key="3">
    <source>
        <dbReference type="ARBA" id="ARBA00022692"/>
    </source>
</evidence>
<protein>
    <submittedName>
        <fullName evidence="9">Cytochrome C biogenesis protein CcdA</fullName>
    </submittedName>
</protein>
<evidence type="ECO:0000256" key="2">
    <source>
        <dbReference type="ARBA" id="ARBA00006143"/>
    </source>
</evidence>
<dbReference type="PANTHER" id="PTHR31272:SF9">
    <property type="entry name" value="BLL1027 PROTEIN"/>
    <property type="match status" value="1"/>
</dbReference>
<dbReference type="AlphaFoldDB" id="A0A317CNV8"/>
<sequence>MELIFGYIAGLLTLINPCVLPVIPIVLASALQAGRHGPLAVAAGMSLSFIGLGMLVATVGHSIGLTESLLSQIGAVLMMIFGLVLLVPQFNERFATATAGLGSSADDQLNKVAQTSMKGQFFGGMLLGAVWSPCVGPTLGGAISLASQGQNLLWVLAIMSSFALGVSTVILLLGYGTREAIRSRQQQLRGLAERAKPILGITFLLVGLMIFFKFHHVIEGWLVRVLPDWFQNLSITY</sequence>
<keyword evidence="4" id="KW-0201">Cytochrome c-type biogenesis</keyword>
<evidence type="ECO:0000313" key="10">
    <source>
        <dbReference type="Proteomes" id="UP000245539"/>
    </source>
</evidence>
<keyword evidence="6 7" id="KW-0472">Membrane</keyword>
<feature type="transmembrane region" description="Helical" evidence="7">
    <location>
        <begin position="69"/>
        <end position="87"/>
    </location>
</feature>
<feature type="transmembrane region" description="Helical" evidence="7">
    <location>
        <begin position="152"/>
        <end position="176"/>
    </location>
</feature>
<dbReference type="Pfam" id="PF02683">
    <property type="entry name" value="DsbD_TM"/>
    <property type="match status" value="1"/>
</dbReference>
<dbReference type="PANTHER" id="PTHR31272">
    <property type="entry name" value="CYTOCHROME C-TYPE BIOGENESIS PROTEIN HI_1454-RELATED"/>
    <property type="match status" value="1"/>
</dbReference>